<organism evidence="13">
    <name type="scientific">mine drainage metagenome</name>
    <dbReference type="NCBI Taxonomy" id="410659"/>
    <lineage>
        <taxon>unclassified sequences</taxon>
        <taxon>metagenomes</taxon>
        <taxon>ecological metagenomes</taxon>
    </lineage>
</organism>
<feature type="region of interest" description="Disordered" evidence="10">
    <location>
        <begin position="30"/>
        <end position="62"/>
    </location>
</feature>
<keyword evidence="7" id="KW-0798">TonB box</keyword>
<dbReference type="PROSITE" id="PS52016">
    <property type="entry name" value="TONB_DEPENDENT_REC_3"/>
    <property type="match status" value="1"/>
</dbReference>
<accession>T0Y6C0</accession>
<evidence type="ECO:0000259" key="11">
    <source>
        <dbReference type="Pfam" id="PF00593"/>
    </source>
</evidence>
<evidence type="ECO:0000256" key="1">
    <source>
        <dbReference type="ARBA" id="ARBA00004571"/>
    </source>
</evidence>
<dbReference type="Pfam" id="PF00593">
    <property type="entry name" value="TonB_dep_Rec_b-barrel"/>
    <property type="match status" value="1"/>
</dbReference>
<evidence type="ECO:0000256" key="3">
    <source>
        <dbReference type="ARBA" id="ARBA00022496"/>
    </source>
</evidence>
<dbReference type="InterPro" id="IPR039426">
    <property type="entry name" value="TonB-dep_rcpt-like"/>
</dbReference>
<reference evidence="13" key="1">
    <citation type="submission" date="2013-08" db="EMBL/GenBank/DDBJ databases">
        <authorList>
            <person name="Mendez C."/>
            <person name="Richter M."/>
            <person name="Ferrer M."/>
            <person name="Sanchez J."/>
        </authorList>
    </citation>
    <scope>NUCLEOTIDE SEQUENCE</scope>
</reference>
<dbReference type="InterPro" id="IPR012910">
    <property type="entry name" value="Plug_dom"/>
</dbReference>
<gene>
    <name evidence="13" type="ORF">B2A_15238</name>
</gene>
<evidence type="ECO:0000256" key="9">
    <source>
        <dbReference type="ARBA" id="ARBA00023237"/>
    </source>
</evidence>
<dbReference type="InterPro" id="IPR036942">
    <property type="entry name" value="Beta-barrel_TonB_sf"/>
</dbReference>
<evidence type="ECO:0000256" key="5">
    <source>
        <dbReference type="ARBA" id="ARBA00023004"/>
    </source>
</evidence>
<evidence type="ECO:0000256" key="2">
    <source>
        <dbReference type="ARBA" id="ARBA00022448"/>
    </source>
</evidence>
<keyword evidence="9" id="KW-0998">Cell outer membrane</keyword>
<proteinExistence type="predicted"/>
<keyword evidence="5" id="KW-0408">Iron</keyword>
<dbReference type="PANTHER" id="PTHR32552">
    <property type="entry name" value="FERRICHROME IRON RECEPTOR-RELATED"/>
    <property type="match status" value="1"/>
</dbReference>
<feature type="domain" description="TonB-dependent receptor-like beta-barrel" evidence="11">
    <location>
        <begin position="288"/>
        <end position="728"/>
    </location>
</feature>
<keyword evidence="4" id="KW-0812">Transmembrane</keyword>
<feature type="compositionally biased region" description="Polar residues" evidence="10">
    <location>
        <begin position="36"/>
        <end position="62"/>
    </location>
</feature>
<keyword evidence="13" id="KW-0675">Receptor</keyword>
<feature type="domain" description="TonB-dependent receptor plug" evidence="12">
    <location>
        <begin position="80"/>
        <end position="192"/>
    </location>
</feature>
<evidence type="ECO:0000256" key="6">
    <source>
        <dbReference type="ARBA" id="ARBA00023065"/>
    </source>
</evidence>
<evidence type="ECO:0000256" key="8">
    <source>
        <dbReference type="ARBA" id="ARBA00023136"/>
    </source>
</evidence>
<evidence type="ECO:0000256" key="7">
    <source>
        <dbReference type="ARBA" id="ARBA00023077"/>
    </source>
</evidence>
<evidence type="ECO:0000256" key="10">
    <source>
        <dbReference type="SAM" id="MobiDB-lite"/>
    </source>
</evidence>
<protein>
    <submittedName>
        <fullName evidence="13">TonB-dependent receptor, plug</fullName>
    </submittedName>
</protein>
<sequence length="772" mass="83118">MRTNQKQLALSLLATSITLAFAINAQAAPTPANAIGPQSASTTNAPTRDNSADPGSNHQPKAQATLPTIVVTATRRRESLQNVPGGVTALTGSFLDQIHAHSFEQFAPFVPGLSYESLGPTSDLIAIRGVTTGGSQLSSGIGMYLDEVPIGASTPFGLGFQTLPINTFDLNRVEVLNGPQGTLYGANALGGAIKYVANAPNLNDFGALGDFGVSSTAHAGTNDNADAMINIPLVPGKIAIRADGIQAFDSSFGNNILLNTKDQGSARTIAGRIQVLAQINPDLSVNLTAYSQNIHGNGLNVDFRNIATGQPVFGTYQQEYSLNQPSDSSLRLYSGVINWNLHWAKLTSITAYQIDHGQYLDDLSDVYNPLLAPFFGVQSYGLFVRTNTRKYTQEIRLASYRNKAFQWLIGGFYAHESTHELVNLQDGSNANGTLFGYSPFYGVLPSTYQEVSVFADGTHYFTNNFDITLGVRYSKNRQHYQQFANGLLVVPTNPALVTQENATSNQSVATYLINPRYHVSKNVMIYGKIASGYRPGGPNFVLALGHGAPTFQPDKLWNYELGEKATFLDDRIMLNADVYDINWSKIQLTVNNGGVNQIENGGSARIKGAEISAAYKMTPDLTLTGSGSYTDAKLTSAVPALGLYQPGARLPLSPKYNFALAANYNFNITNRYNGEFTVTDSYIGNRTAGYAGSLVSPVYRLPGYNTLNFDLAVFAPHGIEVDAYVNNVFDNVGQVSAATTANEYDPTAPVPVTLSMPRMIGVDLKIALGNPY</sequence>
<dbReference type="Pfam" id="PF07715">
    <property type="entry name" value="Plug"/>
    <property type="match status" value="1"/>
</dbReference>
<dbReference type="InterPro" id="IPR000531">
    <property type="entry name" value="Beta-barrel_TonB"/>
</dbReference>
<keyword evidence="6" id="KW-0406">Ion transport</keyword>
<evidence type="ECO:0000313" key="13">
    <source>
        <dbReference type="EMBL" id="EQD27437.1"/>
    </source>
</evidence>
<keyword evidence="8" id="KW-0472">Membrane</keyword>
<dbReference type="Gene3D" id="2.40.170.20">
    <property type="entry name" value="TonB-dependent receptor, beta-barrel domain"/>
    <property type="match status" value="1"/>
</dbReference>
<evidence type="ECO:0000256" key="4">
    <source>
        <dbReference type="ARBA" id="ARBA00022692"/>
    </source>
</evidence>
<dbReference type="EMBL" id="AUZZ01011086">
    <property type="protein sequence ID" value="EQD27437.1"/>
    <property type="molecule type" value="Genomic_DNA"/>
</dbReference>
<dbReference type="PANTHER" id="PTHR32552:SF81">
    <property type="entry name" value="TONB-DEPENDENT OUTER MEMBRANE RECEPTOR"/>
    <property type="match status" value="1"/>
</dbReference>
<dbReference type="SUPFAM" id="SSF56935">
    <property type="entry name" value="Porins"/>
    <property type="match status" value="1"/>
</dbReference>
<keyword evidence="2" id="KW-0813">Transport</keyword>
<dbReference type="GO" id="GO:0009279">
    <property type="term" value="C:cell outer membrane"/>
    <property type="evidence" value="ECO:0007669"/>
    <property type="project" value="UniProtKB-SubCell"/>
</dbReference>
<evidence type="ECO:0000259" key="12">
    <source>
        <dbReference type="Pfam" id="PF07715"/>
    </source>
</evidence>
<comment type="subcellular location">
    <subcellularLocation>
        <location evidence="1">Cell outer membrane</location>
        <topology evidence="1">Multi-pass membrane protein</topology>
    </subcellularLocation>
</comment>
<comment type="caution">
    <text evidence="13">The sequence shown here is derived from an EMBL/GenBank/DDBJ whole genome shotgun (WGS) entry which is preliminary data.</text>
</comment>
<keyword evidence="3" id="KW-0410">Iron transport</keyword>
<reference evidence="13" key="2">
    <citation type="journal article" date="2014" name="ISME J.">
        <title>Microbial stratification in low pH oxic and suboxic macroscopic growths along an acid mine drainage.</title>
        <authorList>
            <person name="Mendez-Garcia C."/>
            <person name="Mesa V."/>
            <person name="Sprenger R.R."/>
            <person name="Richter M."/>
            <person name="Diez M.S."/>
            <person name="Solano J."/>
            <person name="Bargiela R."/>
            <person name="Golyshina O.V."/>
            <person name="Manteca A."/>
            <person name="Ramos J.L."/>
            <person name="Gallego J.R."/>
            <person name="Llorente I."/>
            <person name="Martins Dos Santos V.A."/>
            <person name="Jensen O.N."/>
            <person name="Pelaez A.I."/>
            <person name="Sanchez J."/>
            <person name="Ferrer M."/>
        </authorList>
    </citation>
    <scope>NUCLEOTIDE SEQUENCE</scope>
</reference>
<dbReference type="AlphaFoldDB" id="T0Y6C0"/>
<name>T0Y6C0_9ZZZZ</name>
<dbReference type="GO" id="GO:0006826">
    <property type="term" value="P:iron ion transport"/>
    <property type="evidence" value="ECO:0007669"/>
    <property type="project" value="UniProtKB-KW"/>
</dbReference>